<name>A0AAW0L2N8_QUESU</name>
<accession>A0AAW0L2N8</accession>
<proteinExistence type="predicted"/>
<dbReference type="SUPFAM" id="SSF53098">
    <property type="entry name" value="Ribonuclease H-like"/>
    <property type="match status" value="1"/>
</dbReference>
<dbReference type="InterPro" id="IPR044730">
    <property type="entry name" value="RNase_H-like_dom_plant"/>
</dbReference>
<evidence type="ECO:0000313" key="4">
    <source>
        <dbReference type="Proteomes" id="UP000237347"/>
    </source>
</evidence>
<evidence type="ECO:0000259" key="2">
    <source>
        <dbReference type="Pfam" id="PF13966"/>
    </source>
</evidence>
<dbReference type="Gene3D" id="3.30.420.10">
    <property type="entry name" value="Ribonuclease H-like superfamily/Ribonuclease H"/>
    <property type="match status" value="1"/>
</dbReference>
<gene>
    <name evidence="3" type="ORF">CFP56_009204</name>
</gene>
<sequence>MVITPEKPPSKDALVCELINRETKEWDRDKINQWFLPEDRDEILSIPLSTTSNRDRLIWAENWSGKFTVKSAYLLALEEQKQSAVADCSNAAAWKRLWKTIWSLNIPQKIKFFVWKASRDILASKQNLARRKITENGVCDLCGDEEESTCHLLWFWDHAKEVWRNSKFALPFEISASWKFMDVLENLQRCEHLRPGLLEQVTTVCWGIWKNRNDLRMGGKGKAGRTILRNAMNLVAEFQNANEAKTEHLSVTPATVSWQPPCHGHYKVRIDGAVFSKRKQAGTGIVIRDSEGEVIAALSKKWKLSLGALEAEAKAWEMGALFAKEVEIREAEFEGDSLVVCNALQGLVSPPSLVVNVLASFLDHASHLRQWKVSHIKRHGNVPAHLLAQHVVDYVAWLEECPSLIEHACNEDNL</sequence>
<feature type="domain" description="RNase H type-1" evidence="1">
    <location>
        <begin position="270"/>
        <end position="390"/>
    </location>
</feature>
<dbReference type="AlphaFoldDB" id="A0AAW0L2N8"/>
<protein>
    <submittedName>
        <fullName evidence="3">Ribonuclease h protein</fullName>
    </submittedName>
</protein>
<dbReference type="GO" id="GO:0003676">
    <property type="term" value="F:nucleic acid binding"/>
    <property type="evidence" value="ECO:0007669"/>
    <property type="project" value="InterPro"/>
</dbReference>
<evidence type="ECO:0000313" key="3">
    <source>
        <dbReference type="EMBL" id="KAK7845520.1"/>
    </source>
</evidence>
<keyword evidence="4" id="KW-1185">Reference proteome</keyword>
<comment type="caution">
    <text evidence="3">The sequence shown here is derived from an EMBL/GenBank/DDBJ whole genome shotgun (WGS) entry which is preliminary data.</text>
</comment>
<dbReference type="InterPro" id="IPR036397">
    <property type="entry name" value="RNaseH_sf"/>
</dbReference>
<dbReference type="EMBL" id="PKMF04000169">
    <property type="protein sequence ID" value="KAK7845520.1"/>
    <property type="molecule type" value="Genomic_DNA"/>
</dbReference>
<dbReference type="PANTHER" id="PTHR47723">
    <property type="entry name" value="OS05G0353850 PROTEIN"/>
    <property type="match status" value="1"/>
</dbReference>
<dbReference type="Pfam" id="PF13966">
    <property type="entry name" value="zf-RVT"/>
    <property type="match status" value="1"/>
</dbReference>
<organism evidence="3 4">
    <name type="scientific">Quercus suber</name>
    <name type="common">Cork oak</name>
    <dbReference type="NCBI Taxonomy" id="58331"/>
    <lineage>
        <taxon>Eukaryota</taxon>
        <taxon>Viridiplantae</taxon>
        <taxon>Streptophyta</taxon>
        <taxon>Embryophyta</taxon>
        <taxon>Tracheophyta</taxon>
        <taxon>Spermatophyta</taxon>
        <taxon>Magnoliopsida</taxon>
        <taxon>eudicotyledons</taxon>
        <taxon>Gunneridae</taxon>
        <taxon>Pentapetalae</taxon>
        <taxon>rosids</taxon>
        <taxon>fabids</taxon>
        <taxon>Fagales</taxon>
        <taxon>Fagaceae</taxon>
        <taxon>Quercus</taxon>
    </lineage>
</organism>
<dbReference type="InterPro" id="IPR026960">
    <property type="entry name" value="RVT-Znf"/>
</dbReference>
<dbReference type="GO" id="GO:0004523">
    <property type="term" value="F:RNA-DNA hybrid ribonuclease activity"/>
    <property type="evidence" value="ECO:0007669"/>
    <property type="project" value="InterPro"/>
</dbReference>
<evidence type="ECO:0000259" key="1">
    <source>
        <dbReference type="Pfam" id="PF13456"/>
    </source>
</evidence>
<feature type="domain" description="Reverse transcriptase zinc-binding" evidence="2">
    <location>
        <begin position="67"/>
        <end position="163"/>
    </location>
</feature>
<dbReference type="InterPro" id="IPR053151">
    <property type="entry name" value="RNase_H-like"/>
</dbReference>
<reference evidence="3 4" key="1">
    <citation type="journal article" date="2018" name="Sci. Data">
        <title>The draft genome sequence of cork oak.</title>
        <authorList>
            <person name="Ramos A.M."/>
            <person name="Usie A."/>
            <person name="Barbosa P."/>
            <person name="Barros P.M."/>
            <person name="Capote T."/>
            <person name="Chaves I."/>
            <person name="Simoes F."/>
            <person name="Abreu I."/>
            <person name="Carrasquinho I."/>
            <person name="Faro C."/>
            <person name="Guimaraes J.B."/>
            <person name="Mendonca D."/>
            <person name="Nobrega F."/>
            <person name="Rodrigues L."/>
            <person name="Saibo N.J.M."/>
            <person name="Varela M.C."/>
            <person name="Egas C."/>
            <person name="Matos J."/>
            <person name="Miguel C.M."/>
            <person name="Oliveira M.M."/>
            <person name="Ricardo C.P."/>
            <person name="Goncalves S."/>
        </authorList>
    </citation>
    <scope>NUCLEOTIDE SEQUENCE [LARGE SCALE GENOMIC DNA]</scope>
    <source>
        <strain evidence="4">cv. HL8</strain>
    </source>
</reference>
<dbReference type="InterPro" id="IPR002156">
    <property type="entry name" value="RNaseH_domain"/>
</dbReference>
<dbReference type="Pfam" id="PF13456">
    <property type="entry name" value="RVT_3"/>
    <property type="match status" value="1"/>
</dbReference>
<dbReference type="CDD" id="cd06222">
    <property type="entry name" value="RNase_H_like"/>
    <property type="match status" value="1"/>
</dbReference>
<dbReference type="InterPro" id="IPR012337">
    <property type="entry name" value="RNaseH-like_sf"/>
</dbReference>
<dbReference type="Proteomes" id="UP000237347">
    <property type="component" value="Unassembled WGS sequence"/>
</dbReference>
<dbReference type="PANTHER" id="PTHR47723:SF21">
    <property type="entry name" value="POLYNUCLEOTIDYL TRANSFERASE, RIBONUCLEASE H-LIKE SUPERFAMILY PROTEIN"/>
    <property type="match status" value="1"/>
</dbReference>